<feature type="transmembrane region" description="Helical" evidence="2">
    <location>
        <begin position="12"/>
        <end position="32"/>
    </location>
</feature>
<dbReference type="RefSeq" id="WP_068704763.1">
    <property type="nucleotide sequence ID" value="NZ_MAKX01000002.1"/>
</dbReference>
<proteinExistence type="predicted"/>
<protein>
    <submittedName>
        <fullName evidence="3">Energy transducer TonB</fullName>
    </submittedName>
</protein>
<name>A0A1B9XZU1_9FLAO</name>
<evidence type="ECO:0000313" key="3">
    <source>
        <dbReference type="EMBL" id="OCK43088.1"/>
    </source>
</evidence>
<feature type="region of interest" description="Disordered" evidence="1">
    <location>
        <begin position="140"/>
        <end position="189"/>
    </location>
</feature>
<dbReference type="EMBL" id="MAKX01000002">
    <property type="protein sequence ID" value="OCK43088.1"/>
    <property type="molecule type" value="Genomic_DNA"/>
</dbReference>
<organism evidence="3 4">
    <name type="scientific">Tenacibaculum soleae</name>
    <dbReference type="NCBI Taxonomy" id="447689"/>
    <lineage>
        <taxon>Bacteria</taxon>
        <taxon>Pseudomonadati</taxon>
        <taxon>Bacteroidota</taxon>
        <taxon>Flavobacteriia</taxon>
        <taxon>Flavobacteriales</taxon>
        <taxon>Flavobacteriaceae</taxon>
        <taxon>Tenacibaculum</taxon>
    </lineage>
</organism>
<reference evidence="3 4" key="1">
    <citation type="submission" date="2016-06" db="EMBL/GenBank/DDBJ databases">
        <title>Draft Genome Sequence of Tenacibaculum soleae UCD-KL19.</title>
        <authorList>
            <person name="Eisen J.A."/>
            <person name="Coil D.A."/>
            <person name="Lujan K.M."/>
        </authorList>
    </citation>
    <scope>NUCLEOTIDE SEQUENCE [LARGE SCALE GENOMIC DNA]</scope>
    <source>
        <strain evidence="3 4">UCD-KL19</strain>
    </source>
</reference>
<comment type="caution">
    <text evidence="3">The sequence shown here is derived from an EMBL/GenBank/DDBJ whole genome shotgun (WGS) entry which is preliminary data.</text>
</comment>
<evidence type="ECO:0000313" key="4">
    <source>
        <dbReference type="Proteomes" id="UP000093186"/>
    </source>
</evidence>
<feature type="compositionally biased region" description="Basic and acidic residues" evidence="1">
    <location>
        <begin position="154"/>
        <end position="171"/>
    </location>
</feature>
<dbReference type="STRING" id="447689.BA195_09390"/>
<dbReference type="AlphaFoldDB" id="A0A1B9XZU1"/>
<keyword evidence="2" id="KW-1133">Transmembrane helix</keyword>
<dbReference type="Proteomes" id="UP000093186">
    <property type="component" value="Unassembled WGS sequence"/>
</dbReference>
<accession>A0A1B9XZU1</accession>
<sequence>MQVLETTHKRKSAVITAIILLLLLFGVFNFGMQYLDPPIEYGIVVNFGNSDIGSGEPVEETKFDTSIAEEVKEEVTKEEVVEADKEEIKEDIITDNSNKDISVVKKSSEAKKVVKEVVKKEKVQENPKPSKQVADAFNSLLNGTSDKGTTQGEGDDKKQGTKGTKKGDPDSNKYYGNSGSGSDGNYNLAGRKALSKPIKKPDCQEEGIVVVSIEVNQKGEVTKAQTGGIKGSTSSAPCLEKAAKEAAMKTKWNSTTNAPKKQRGTIIYKFLLSK</sequence>
<keyword evidence="2" id="KW-0472">Membrane</keyword>
<keyword evidence="2" id="KW-0812">Transmembrane</keyword>
<evidence type="ECO:0000256" key="2">
    <source>
        <dbReference type="SAM" id="Phobius"/>
    </source>
</evidence>
<dbReference type="SUPFAM" id="SSF74653">
    <property type="entry name" value="TolA/TonB C-terminal domain"/>
    <property type="match status" value="1"/>
</dbReference>
<dbReference type="Gene3D" id="3.30.1150.10">
    <property type="match status" value="1"/>
</dbReference>
<feature type="compositionally biased region" description="Polar residues" evidence="1">
    <location>
        <begin position="140"/>
        <end position="150"/>
    </location>
</feature>
<gene>
    <name evidence="3" type="ORF">BA195_09390</name>
</gene>
<dbReference type="OrthoDB" id="676306at2"/>
<evidence type="ECO:0000256" key="1">
    <source>
        <dbReference type="SAM" id="MobiDB-lite"/>
    </source>
</evidence>
<keyword evidence="4" id="KW-1185">Reference proteome</keyword>